<dbReference type="Gene3D" id="1.10.340.30">
    <property type="entry name" value="Hypothetical protein, domain 2"/>
    <property type="match status" value="1"/>
</dbReference>
<dbReference type="PANTHER" id="PTHR47203">
    <property type="match status" value="1"/>
</dbReference>
<dbReference type="InterPro" id="IPR023170">
    <property type="entry name" value="HhH_base_excis_C"/>
</dbReference>
<feature type="region of interest" description="Disordered" evidence="1">
    <location>
        <begin position="1"/>
        <end position="77"/>
    </location>
</feature>
<organism evidence="3 4">
    <name type="scientific">Parathielavia appendiculata</name>
    <dbReference type="NCBI Taxonomy" id="2587402"/>
    <lineage>
        <taxon>Eukaryota</taxon>
        <taxon>Fungi</taxon>
        <taxon>Dikarya</taxon>
        <taxon>Ascomycota</taxon>
        <taxon>Pezizomycotina</taxon>
        <taxon>Sordariomycetes</taxon>
        <taxon>Sordariomycetidae</taxon>
        <taxon>Sordariales</taxon>
        <taxon>Chaetomiaceae</taxon>
        <taxon>Parathielavia</taxon>
    </lineage>
</organism>
<accession>A0AAN6Z4S6</accession>
<sequence length="576" mass="63131">MQTRGAAKRLASETATKGSAVSASAVRTVGAQAEAVTNFSGSKNDPAPMGKTTIGSTKRKRAGKKQSQPLKSGWVPLHGMGAELAETANSTRMHIECTSPAASPGDSLTNADVPIQSGRSAPSPSDTKQQHARRQTRQTRLSFRVTKSGPSVKLEAFENPLIKQEDGCLSKRVRTAAPTARKLPDIKPPIQAALELANIKTEKNLILTPRRVLILKGLTVKENIVTKVSTTGKITIDATQILNPNFRIMIKKGKDNPYGLTPGYSPYPYRRVPTPEACEEVHRILTELHGEVKQPEKLPAASLEKAGCGEVPCVLDALLRTLISGNTLMAMADAAIKNLAEHYGLRTEGTGAGSINWEKVRLSSHQELIQVIRVAGNGPRKSHHIKQILDMVYQENVDRGKMQASAKPMPDLLSLDHMHSMTKDEALAKFVSYPGIGIKTAACVTLFCLRLPCFAVDTHVHKFCRWLGWVPKKADPDNCFRHGDFMVPDHLKYGLHQLFIRHGQLCFKCRKATKPGTKDWNDAPECPLEHLLDRSKDEAGTTKPERKRTRGVKEETSSGTDDSLSEMVLADEDEEC</sequence>
<dbReference type="GeneID" id="87825498"/>
<feature type="compositionally biased region" description="Polar residues" evidence="1">
    <location>
        <begin position="117"/>
        <end position="126"/>
    </location>
</feature>
<feature type="region of interest" description="Disordered" evidence="1">
    <location>
        <begin position="97"/>
        <end position="140"/>
    </location>
</feature>
<dbReference type="SUPFAM" id="SSF48150">
    <property type="entry name" value="DNA-glycosylase"/>
    <property type="match status" value="1"/>
</dbReference>
<evidence type="ECO:0000256" key="1">
    <source>
        <dbReference type="SAM" id="MobiDB-lite"/>
    </source>
</evidence>
<name>A0AAN6Z4S6_9PEZI</name>
<evidence type="ECO:0000313" key="4">
    <source>
        <dbReference type="Proteomes" id="UP001302602"/>
    </source>
</evidence>
<feature type="compositionally biased region" description="Basic and acidic residues" evidence="1">
    <location>
        <begin position="531"/>
        <end position="544"/>
    </location>
</feature>
<dbReference type="InterPro" id="IPR003265">
    <property type="entry name" value="HhH-GPD_domain"/>
</dbReference>
<reference evidence="3" key="2">
    <citation type="submission" date="2023-05" db="EMBL/GenBank/DDBJ databases">
        <authorList>
            <consortium name="Lawrence Berkeley National Laboratory"/>
            <person name="Steindorff A."/>
            <person name="Hensen N."/>
            <person name="Bonometti L."/>
            <person name="Westerberg I."/>
            <person name="Brannstrom I.O."/>
            <person name="Guillou S."/>
            <person name="Cros-Aarteil S."/>
            <person name="Calhoun S."/>
            <person name="Haridas S."/>
            <person name="Kuo A."/>
            <person name="Mondo S."/>
            <person name="Pangilinan J."/>
            <person name="Riley R."/>
            <person name="Labutti K."/>
            <person name="Andreopoulos B."/>
            <person name="Lipzen A."/>
            <person name="Chen C."/>
            <person name="Yanf M."/>
            <person name="Daum C."/>
            <person name="Ng V."/>
            <person name="Clum A."/>
            <person name="Ohm R."/>
            <person name="Martin F."/>
            <person name="Silar P."/>
            <person name="Natvig D."/>
            <person name="Lalanne C."/>
            <person name="Gautier V."/>
            <person name="Ament-Velasquez S.L."/>
            <person name="Kruys A."/>
            <person name="Hutchinson M.I."/>
            <person name="Powell A.J."/>
            <person name="Barry K."/>
            <person name="Miller A.N."/>
            <person name="Grigoriev I.V."/>
            <person name="Debuchy R."/>
            <person name="Gladieux P."/>
            <person name="Thoren M.H."/>
            <person name="Johannesson H."/>
        </authorList>
    </citation>
    <scope>NUCLEOTIDE SEQUENCE</scope>
    <source>
        <strain evidence="3">CBS 731.68</strain>
    </source>
</reference>
<dbReference type="RefSeq" id="XP_062648788.1">
    <property type="nucleotide sequence ID" value="XM_062788728.1"/>
</dbReference>
<gene>
    <name evidence="3" type="ORF">N657DRAFT_570359</name>
</gene>
<dbReference type="CDD" id="cd00056">
    <property type="entry name" value="ENDO3c"/>
    <property type="match status" value="1"/>
</dbReference>
<feature type="compositionally biased region" description="Polar residues" evidence="1">
    <location>
        <begin position="13"/>
        <end position="22"/>
    </location>
</feature>
<reference evidence="3" key="1">
    <citation type="journal article" date="2023" name="Mol. Phylogenet. Evol.">
        <title>Genome-scale phylogeny and comparative genomics of the fungal order Sordariales.</title>
        <authorList>
            <person name="Hensen N."/>
            <person name="Bonometti L."/>
            <person name="Westerberg I."/>
            <person name="Brannstrom I.O."/>
            <person name="Guillou S."/>
            <person name="Cros-Aarteil S."/>
            <person name="Calhoun S."/>
            <person name="Haridas S."/>
            <person name="Kuo A."/>
            <person name="Mondo S."/>
            <person name="Pangilinan J."/>
            <person name="Riley R."/>
            <person name="LaButti K."/>
            <person name="Andreopoulos B."/>
            <person name="Lipzen A."/>
            <person name="Chen C."/>
            <person name="Yan M."/>
            <person name="Daum C."/>
            <person name="Ng V."/>
            <person name="Clum A."/>
            <person name="Steindorff A."/>
            <person name="Ohm R.A."/>
            <person name="Martin F."/>
            <person name="Silar P."/>
            <person name="Natvig D.O."/>
            <person name="Lalanne C."/>
            <person name="Gautier V."/>
            <person name="Ament-Velasquez S.L."/>
            <person name="Kruys A."/>
            <person name="Hutchinson M.I."/>
            <person name="Powell A.J."/>
            <person name="Barry K."/>
            <person name="Miller A.N."/>
            <person name="Grigoriev I.V."/>
            <person name="Debuchy R."/>
            <person name="Gladieux P."/>
            <person name="Hiltunen Thoren M."/>
            <person name="Johannesson H."/>
        </authorList>
    </citation>
    <scope>NUCLEOTIDE SEQUENCE</scope>
    <source>
        <strain evidence="3">CBS 731.68</strain>
    </source>
</reference>
<dbReference type="SMART" id="SM00478">
    <property type="entry name" value="ENDO3c"/>
    <property type="match status" value="1"/>
</dbReference>
<protein>
    <submittedName>
        <fullName evidence="3">DNA glycosylase</fullName>
    </submittedName>
</protein>
<evidence type="ECO:0000313" key="3">
    <source>
        <dbReference type="EMBL" id="KAK4125017.1"/>
    </source>
</evidence>
<dbReference type="Pfam" id="PF00730">
    <property type="entry name" value="HhH-GPD"/>
    <property type="match status" value="1"/>
</dbReference>
<dbReference type="Gene3D" id="1.10.1670.10">
    <property type="entry name" value="Helix-hairpin-Helix base-excision DNA repair enzymes (C-terminal)"/>
    <property type="match status" value="1"/>
</dbReference>
<comment type="caution">
    <text evidence="3">The sequence shown here is derived from an EMBL/GenBank/DDBJ whole genome shotgun (WGS) entry which is preliminary data.</text>
</comment>
<dbReference type="Proteomes" id="UP001302602">
    <property type="component" value="Unassembled WGS sequence"/>
</dbReference>
<dbReference type="PANTHER" id="PTHR47203:SF1">
    <property type="entry name" value="HYPOTHETICAL BASE EXCISION DNA REPAIR PROTEIN (EUROFUNG)"/>
    <property type="match status" value="1"/>
</dbReference>
<keyword evidence="4" id="KW-1185">Reference proteome</keyword>
<dbReference type="EMBL" id="MU853226">
    <property type="protein sequence ID" value="KAK4125017.1"/>
    <property type="molecule type" value="Genomic_DNA"/>
</dbReference>
<feature type="region of interest" description="Disordered" evidence="1">
    <location>
        <begin position="531"/>
        <end position="576"/>
    </location>
</feature>
<dbReference type="AlphaFoldDB" id="A0AAN6Z4S6"/>
<dbReference type="GO" id="GO:0000702">
    <property type="term" value="F:oxidized base lesion DNA N-glycosylase activity"/>
    <property type="evidence" value="ECO:0007669"/>
    <property type="project" value="UniProtKB-ARBA"/>
</dbReference>
<proteinExistence type="predicted"/>
<feature type="domain" description="HhH-GPD" evidence="2">
    <location>
        <begin position="323"/>
        <end position="505"/>
    </location>
</feature>
<evidence type="ECO:0000259" key="2">
    <source>
        <dbReference type="SMART" id="SM00478"/>
    </source>
</evidence>
<dbReference type="InterPro" id="IPR011257">
    <property type="entry name" value="DNA_glycosylase"/>
</dbReference>
<dbReference type="GO" id="GO:0006285">
    <property type="term" value="P:base-excision repair, AP site formation"/>
    <property type="evidence" value="ECO:0007669"/>
    <property type="project" value="UniProtKB-ARBA"/>
</dbReference>